<dbReference type="EMBL" id="KE747833">
    <property type="protein sequence ID" value="RMZ72429.1"/>
    <property type="molecule type" value="Genomic_DNA"/>
</dbReference>
<gene>
    <name evidence="2" type="ORF">GMOD_00007413</name>
</gene>
<proteinExistence type="predicted"/>
<feature type="signal peptide" evidence="1">
    <location>
        <begin position="1"/>
        <end position="25"/>
    </location>
</feature>
<dbReference type="AlphaFoldDB" id="A0A3M7MDF9"/>
<protein>
    <submittedName>
        <fullName evidence="2">Snoal-like polyketide cyclase family</fullName>
    </submittedName>
</protein>
<dbReference type="Gene3D" id="3.10.450.50">
    <property type="match status" value="1"/>
</dbReference>
<sequence>MRASILLSASMAPLAILAMPANVHGISAFAKRQASPIKPAPCVSEMNTTAEETEFLAAGFADAFVYDLNITEAFTYIAADYINHNPSVKNGSDAAWSALSPFWDQQNITVTRTGFKSPQSWLEYSGKFGAVVDRFRWEGGCIVEHVSAIHEDS</sequence>
<name>A0A3M7MDF9_9PLEO</name>
<accession>A0A3M7MDF9</accession>
<keyword evidence="3" id="KW-1185">Reference proteome</keyword>
<reference evidence="2 3" key="1">
    <citation type="journal article" date="2014" name="PLoS ONE">
        <title>De novo Genome Assembly of the Fungal Plant Pathogen Pyrenophora semeniperda.</title>
        <authorList>
            <person name="Soliai M.M."/>
            <person name="Meyer S.E."/>
            <person name="Udall J.A."/>
            <person name="Elzinga D.E."/>
            <person name="Hermansen R.A."/>
            <person name="Bodily P.M."/>
            <person name="Hart A.A."/>
            <person name="Coleman C.E."/>
        </authorList>
    </citation>
    <scope>NUCLEOTIDE SEQUENCE [LARGE SCALE GENOMIC DNA]</scope>
    <source>
        <strain evidence="2 3">CCB06</strain>
        <tissue evidence="2">Mycelium</tissue>
    </source>
</reference>
<organism evidence="2 3">
    <name type="scientific">Pyrenophora seminiperda CCB06</name>
    <dbReference type="NCBI Taxonomy" id="1302712"/>
    <lineage>
        <taxon>Eukaryota</taxon>
        <taxon>Fungi</taxon>
        <taxon>Dikarya</taxon>
        <taxon>Ascomycota</taxon>
        <taxon>Pezizomycotina</taxon>
        <taxon>Dothideomycetes</taxon>
        <taxon>Pleosporomycetidae</taxon>
        <taxon>Pleosporales</taxon>
        <taxon>Pleosporineae</taxon>
        <taxon>Pleosporaceae</taxon>
        <taxon>Pyrenophora</taxon>
    </lineage>
</organism>
<dbReference type="InterPro" id="IPR032710">
    <property type="entry name" value="NTF2-like_dom_sf"/>
</dbReference>
<dbReference type="OrthoDB" id="2820488at2759"/>
<evidence type="ECO:0000256" key="1">
    <source>
        <dbReference type="SAM" id="SignalP"/>
    </source>
</evidence>
<evidence type="ECO:0000313" key="2">
    <source>
        <dbReference type="EMBL" id="RMZ72429.1"/>
    </source>
</evidence>
<feature type="chain" id="PRO_5017980870" evidence="1">
    <location>
        <begin position="26"/>
        <end position="153"/>
    </location>
</feature>
<keyword evidence="1" id="KW-0732">Signal</keyword>
<dbReference type="SUPFAM" id="SSF54427">
    <property type="entry name" value="NTF2-like"/>
    <property type="match status" value="1"/>
</dbReference>
<evidence type="ECO:0000313" key="3">
    <source>
        <dbReference type="Proteomes" id="UP000265663"/>
    </source>
</evidence>
<dbReference type="Proteomes" id="UP000265663">
    <property type="component" value="Unassembled WGS sequence"/>
</dbReference>